<comment type="caution">
    <text evidence="1">The sequence shown here is derived from an EMBL/GenBank/DDBJ whole genome shotgun (WGS) entry which is preliminary data.</text>
</comment>
<gene>
    <name evidence="1" type="ORF">GTP69_00185</name>
</gene>
<proteinExistence type="predicted"/>
<dbReference type="EMBL" id="WWCT01000001">
    <property type="protein sequence ID" value="MYN24823.1"/>
    <property type="molecule type" value="Genomic_DNA"/>
</dbReference>
<accession>A0ABW9VT76</accession>
<dbReference type="RefSeq" id="WP_161052985.1">
    <property type="nucleotide sequence ID" value="NZ_WWCT01000001.1"/>
</dbReference>
<evidence type="ECO:0000313" key="2">
    <source>
        <dbReference type="Proteomes" id="UP000642144"/>
    </source>
</evidence>
<sequence length="70" mass="7903">MTQLKIQQDLGRAHAGSAALRARKDILRLSDINAHQHLVAVLIGDQNTLRQQTTPRALMDKCYHTSRRSI</sequence>
<dbReference type="Proteomes" id="UP000642144">
    <property type="component" value="Unassembled WGS sequence"/>
</dbReference>
<evidence type="ECO:0000313" key="1">
    <source>
        <dbReference type="EMBL" id="MYN24823.1"/>
    </source>
</evidence>
<keyword evidence="2" id="KW-1185">Reference proteome</keyword>
<name>A0ABW9VT76_9BURK</name>
<reference evidence="1 2" key="1">
    <citation type="submission" date="2019-12" db="EMBL/GenBank/DDBJ databases">
        <title>Novel species isolated from a subtropical stream in China.</title>
        <authorList>
            <person name="Lu H."/>
        </authorList>
    </citation>
    <scope>NUCLEOTIDE SEQUENCE [LARGE SCALE GENOMIC DNA]</scope>
    <source>
        <strain evidence="1 2">CY42W</strain>
    </source>
</reference>
<organism evidence="1 2">
    <name type="scientific">Duganella levis</name>
    <dbReference type="NCBI Taxonomy" id="2692169"/>
    <lineage>
        <taxon>Bacteria</taxon>
        <taxon>Pseudomonadati</taxon>
        <taxon>Pseudomonadota</taxon>
        <taxon>Betaproteobacteria</taxon>
        <taxon>Burkholderiales</taxon>
        <taxon>Oxalobacteraceae</taxon>
        <taxon>Telluria group</taxon>
        <taxon>Duganella</taxon>
    </lineage>
</organism>
<protein>
    <submittedName>
        <fullName evidence="1">Uncharacterized protein</fullName>
    </submittedName>
</protein>